<organism evidence="1 2">
    <name type="scientific">Nocardioides anomalus</name>
    <dbReference type="NCBI Taxonomy" id="2712223"/>
    <lineage>
        <taxon>Bacteria</taxon>
        <taxon>Bacillati</taxon>
        <taxon>Actinomycetota</taxon>
        <taxon>Actinomycetes</taxon>
        <taxon>Propionibacteriales</taxon>
        <taxon>Nocardioidaceae</taxon>
        <taxon>Nocardioides</taxon>
    </lineage>
</organism>
<sequence>MDPLRIADYRTRSRAFTVEAHAIFSIHEDARKSRVVEVHASFEALDELSLKQDDLFRQALRCAENGLYRAAHVMAWAAFMDYLEEMLASDGLVQVRALRPAWKGRNIEEMREYVTEHAFVETTQPLGLCTKNQMKALLGLLNKRNECAHPSDFYPGVNETLGYISEVIQRTKQLQAKSL</sequence>
<dbReference type="KEGG" id="nano:G5V58_16940"/>
<dbReference type="AlphaFoldDB" id="A0A6G6WGL8"/>
<accession>A0A6G6WGL8</accession>
<evidence type="ECO:0008006" key="3">
    <source>
        <dbReference type="Google" id="ProtNLM"/>
    </source>
</evidence>
<dbReference type="RefSeq" id="WP_165235283.1">
    <property type="nucleotide sequence ID" value="NZ_CP049257.1"/>
</dbReference>
<evidence type="ECO:0000313" key="1">
    <source>
        <dbReference type="EMBL" id="QIG44235.1"/>
    </source>
</evidence>
<name>A0A6G6WGL8_9ACTN</name>
<reference evidence="1 2" key="1">
    <citation type="submission" date="2020-02" db="EMBL/GenBank/DDBJ databases">
        <title>Full genome sequence of Nocardioides sp. R-3366.</title>
        <authorList>
            <person name="Im W.-T."/>
        </authorList>
    </citation>
    <scope>NUCLEOTIDE SEQUENCE [LARGE SCALE GENOMIC DNA]</scope>
    <source>
        <strain evidence="1 2">R-3366</strain>
    </source>
</reference>
<gene>
    <name evidence="1" type="ORF">G5V58_16940</name>
</gene>
<keyword evidence="2" id="KW-1185">Reference proteome</keyword>
<dbReference type="Proteomes" id="UP000502996">
    <property type="component" value="Chromosome"/>
</dbReference>
<evidence type="ECO:0000313" key="2">
    <source>
        <dbReference type="Proteomes" id="UP000502996"/>
    </source>
</evidence>
<proteinExistence type="predicted"/>
<protein>
    <recommendedName>
        <fullName evidence="3">RiboL-PSP-HEPN domain-containing protein</fullName>
    </recommendedName>
</protein>
<dbReference type="EMBL" id="CP049257">
    <property type="protein sequence ID" value="QIG44235.1"/>
    <property type="molecule type" value="Genomic_DNA"/>
</dbReference>